<protein>
    <recommendedName>
        <fullName evidence="2">HNH nuclease domain-containing protein</fullName>
    </recommendedName>
</protein>
<sequence>MGLDDTRPWAPEPLAPGALGAERPAVPSPMAAASRRPDPPPADVCAAIEAVMGVAQTSLDGGTTTAAQLLDRARGLTRLQNLVAAELARTVARAESVDAAYADGLTGMKPWLRGHAHLSGPEAAAVLAAGRLAVRMPAVGAGAAAGGITPGQLAVIGRILTADVWATGDAAGADLPALDRLVAETALHAPRTLFAVCQQIVDALDPDGAPPVDPTEGRGLRISRRADGSRAIRGQLDAAGGEQVEAALEAIAAAGRCEGDLRSRDQRAADALVQLAALHLAAGDLPMLRKVKPQVTALIQLEDLADPDTRPAATRLGSGATTSNTVARQVACDGDVARILLGPDGLPLDVGRAHRLVPAHIRRAAEVRDGGCVFAGCHAPAWWCAAHHLVHWIDGGQTSLANTALLCERHHTQVHHGYRLQWDPDDGCRRTYRPDGREVITGVLTDTTGEPIDHRREPGPHLVDRSG</sequence>
<feature type="domain" description="HNH nuclease" evidence="2">
    <location>
        <begin position="360"/>
        <end position="412"/>
    </location>
</feature>
<dbReference type="InterPro" id="IPR003615">
    <property type="entry name" value="HNH_nuc"/>
</dbReference>
<proteinExistence type="predicted"/>
<evidence type="ECO:0000256" key="1">
    <source>
        <dbReference type="SAM" id="MobiDB-lite"/>
    </source>
</evidence>
<evidence type="ECO:0000313" key="4">
    <source>
        <dbReference type="Proteomes" id="UP000199022"/>
    </source>
</evidence>
<dbReference type="Proteomes" id="UP000199022">
    <property type="component" value="Unassembled WGS sequence"/>
</dbReference>
<dbReference type="SMART" id="SM00507">
    <property type="entry name" value="HNHc"/>
    <property type="match status" value="1"/>
</dbReference>
<feature type="compositionally biased region" description="Basic and acidic residues" evidence="1">
    <location>
        <begin position="451"/>
        <end position="467"/>
    </location>
</feature>
<dbReference type="CDD" id="cd00085">
    <property type="entry name" value="HNHc"/>
    <property type="match status" value="1"/>
</dbReference>
<dbReference type="InterPro" id="IPR003870">
    <property type="entry name" value="DUF222"/>
</dbReference>
<accession>A0A1I1KNI8</accession>
<feature type="region of interest" description="Disordered" evidence="1">
    <location>
        <begin position="1"/>
        <end position="41"/>
    </location>
</feature>
<evidence type="ECO:0000259" key="2">
    <source>
        <dbReference type="SMART" id="SM00507"/>
    </source>
</evidence>
<organism evidence="3 4">
    <name type="scientific">Klenkia taihuensis</name>
    <dbReference type="NCBI Taxonomy" id="1225127"/>
    <lineage>
        <taxon>Bacteria</taxon>
        <taxon>Bacillati</taxon>
        <taxon>Actinomycetota</taxon>
        <taxon>Actinomycetes</taxon>
        <taxon>Geodermatophilales</taxon>
        <taxon>Geodermatophilaceae</taxon>
        <taxon>Klenkia</taxon>
    </lineage>
</organism>
<dbReference type="Pfam" id="PF02720">
    <property type="entry name" value="DUF222"/>
    <property type="match status" value="1"/>
</dbReference>
<gene>
    <name evidence="3" type="ORF">SAMN05661030_1468</name>
</gene>
<feature type="compositionally biased region" description="Low complexity" evidence="1">
    <location>
        <begin position="15"/>
        <end position="34"/>
    </location>
</feature>
<dbReference type="EMBL" id="FOMD01000001">
    <property type="protein sequence ID" value="SFC61852.1"/>
    <property type="molecule type" value="Genomic_DNA"/>
</dbReference>
<name>A0A1I1KNI8_9ACTN</name>
<keyword evidence="4" id="KW-1185">Reference proteome</keyword>
<dbReference type="AlphaFoldDB" id="A0A1I1KNI8"/>
<feature type="region of interest" description="Disordered" evidence="1">
    <location>
        <begin position="446"/>
        <end position="467"/>
    </location>
</feature>
<reference evidence="4" key="1">
    <citation type="submission" date="2016-10" db="EMBL/GenBank/DDBJ databases">
        <authorList>
            <person name="Varghese N."/>
            <person name="Submissions S."/>
        </authorList>
    </citation>
    <scope>NUCLEOTIDE SEQUENCE [LARGE SCALE GENOMIC DNA]</scope>
    <source>
        <strain evidence="4">DSM 45962</strain>
    </source>
</reference>
<dbReference type="STRING" id="1225127.SAMN05661030_1468"/>
<evidence type="ECO:0000313" key="3">
    <source>
        <dbReference type="EMBL" id="SFC61852.1"/>
    </source>
</evidence>